<gene>
    <name evidence="9" type="ORF">N7509_005610</name>
</gene>
<dbReference type="GO" id="GO:0051670">
    <property type="term" value="F:inulinase activity"/>
    <property type="evidence" value="ECO:0007669"/>
    <property type="project" value="UniProtKB-ARBA"/>
</dbReference>
<dbReference type="RefSeq" id="XP_056489549.1">
    <property type="nucleotide sequence ID" value="XM_056630247.1"/>
</dbReference>
<dbReference type="OrthoDB" id="202537at2759"/>
<keyword evidence="3 5" id="KW-0378">Hydrolase</keyword>
<dbReference type="GO" id="GO:0005987">
    <property type="term" value="P:sucrose catabolic process"/>
    <property type="evidence" value="ECO:0007669"/>
    <property type="project" value="TreeGrafter"/>
</dbReference>
<dbReference type="GO" id="GO:0005737">
    <property type="term" value="C:cytoplasm"/>
    <property type="evidence" value="ECO:0007669"/>
    <property type="project" value="TreeGrafter"/>
</dbReference>
<name>A0A9W9W2R9_9EURO</name>
<feature type="chain" id="PRO_5040941399" evidence="6">
    <location>
        <begin position="20"/>
        <end position="538"/>
    </location>
</feature>
<evidence type="ECO:0000256" key="2">
    <source>
        <dbReference type="ARBA" id="ARBA00022729"/>
    </source>
</evidence>
<evidence type="ECO:0000259" key="7">
    <source>
        <dbReference type="Pfam" id="PF00251"/>
    </source>
</evidence>
<accession>A0A9W9W2R9</accession>
<dbReference type="Pfam" id="PF08244">
    <property type="entry name" value="Glyco_hydro_32C"/>
    <property type="match status" value="1"/>
</dbReference>
<proteinExistence type="inferred from homology"/>
<dbReference type="SMART" id="SM00640">
    <property type="entry name" value="Glyco_32"/>
    <property type="match status" value="1"/>
</dbReference>
<keyword evidence="2 6" id="KW-0732">Signal</keyword>
<evidence type="ECO:0000256" key="1">
    <source>
        <dbReference type="ARBA" id="ARBA00009902"/>
    </source>
</evidence>
<dbReference type="EMBL" id="JAPZBU010000006">
    <property type="protein sequence ID" value="KAJ5397497.1"/>
    <property type="molecule type" value="Genomic_DNA"/>
</dbReference>
<evidence type="ECO:0000256" key="6">
    <source>
        <dbReference type="SAM" id="SignalP"/>
    </source>
</evidence>
<dbReference type="InterPro" id="IPR001362">
    <property type="entry name" value="Glyco_hydro_32"/>
</dbReference>
<keyword evidence="10" id="KW-1185">Reference proteome</keyword>
<dbReference type="Pfam" id="PF00251">
    <property type="entry name" value="Glyco_hydro_32N"/>
    <property type="match status" value="1"/>
</dbReference>
<dbReference type="FunFam" id="2.60.120.560:FF:000003">
    <property type="entry name" value="Extracellular exo-inulinase inuE"/>
    <property type="match status" value="1"/>
</dbReference>
<comment type="similarity">
    <text evidence="1 5">Belongs to the glycosyl hydrolase 32 family.</text>
</comment>
<dbReference type="PANTHER" id="PTHR42800:SF1">
    <property type="entry name" value="EXOINULINASE INUD (AFU_ORTHOLOGUE AFUA_5G00480)"/>
    <property type="match status" value="1"/>
</dbReference>
<dbReference type="SUPFAM" id="SSF49899">
    <property type="entry name" value="Concanavalin A-like lectins/glucanases"/>
    <property type="match status" value="1"/>
</dbReference>
<dbReference type="PANTHER" id="PTHR42800">
    <property type="entry name" value="EXOINULINASE INUD (AFU_ORTHOLOGUE AFUA_5G00480)"/>
    <property type="match status" value="1"/>
</dbReference>
<dbReference type="InterPro" id="IPR013148">
    <property type="entry name" value="Glyco_hydro_32_N"/>
</dbReference>
<evidence type="ECO:0000256" key="3">
    <source>
        <dbReference type="ARBA" id="ARBA00022801"/>
    </source>
</evidence>
<dbReference type="AlphaFoldDB" id="A0A9W9W2R9"/>
<dbReference type="InterPro" id="IPR013320">
    <property type="entry name" value="ConA-like_dom_sf"/>
</dbReference>
<evidence type="ECO:0000256" key="5">
    <source>
        <dbReference type="RuleBase" id="RU362110"/>
    </source>
</evidence>
<keyword evidence="4 5" id="KW-0326">Glycosidase</keyword>
<feature type="domain" description="Glycosyl hydrolase family 32 C-terminal" evidence="8">
    <location>
        <begin position="380"/>
        <end position="527"/>
    </location>
</feature>
<evidence type="ECO:0000256" key="4">
    <source>
        <dbReference type="ARBA" id="ARBA00023295"/>
    </source>
</evidence>
<dbReference type="Gene3D" id="2.60.120.560">
    <property type="entry name" value="Exo-inulinase, domain 1"/>
    <property type="match status" value="1"/>
</dbReference>
<evidence type="ECO:0000259" key="8">
    <source>
        <dbReference type="Pfam" id="PF08244"/>
    </source>
</evidence>
<dbReference type="Proteomes" id="UP001147747">
    <property type="component" value="Unassembled WGS sequence"/>
</dbReference>
<reference evidence="9" key="1">
    <citation type="submission" date="2022-12" db="EMBL/GenBank/DDBJ databases">
        <authorList>
            <person name="Petersen C."/>
        </authorList>
    </citation>
    <scope>NUCLEOTIDE SEQUENCE</scope>
    <source>
        <strain evidence="9">IBT 29677</strain>
    </source>
</reference>
<dbReference type="InterPro" id="IPR013189">
    <property type="entry name" value="Glyco_hydro_32_C"/>
</dbReference>
<reference evidence="9" key="2">
    <citation type="journal article" date="2023" name="IMA Fungus">
        <title>Comparative genomic study of the Penicillium genus elucidates a diverse pangenome and 15 lateral gene transfer events.</title>
        <authorList>
            <person name="Petersen C."/>
            <person name="Sorensen T."/>
            <person name="Nielsen M.R."/>
            <person name="Sondergaard T.E."/>
            <person name="Sorensen J.L."/>
            <person name="Fitzpatrick D.A."/>
            <person name="Frisvad J.C."/>
            <person name="Nielsen K.L."/>
        </authorList>
    </citation>
    <scope>NUCLEOTIDE SEQUENCE</scope>
    <source>
        <strain evidence="9">IBT 29677</strain>
    </source>
</reference>
<feature type="domain" description="Glycosyl hydrolase family 32 N-terminal" evidence="7">
    <location>
        <begin position="33"/>
        <end position="374"/>
    </location>
</feature>
<comment type="caution">
    <text evidence="9">The sequence shown here is derived from an EMBL/GenBank/DDBJ whole genome shotgun (WGS) entry which is preliminary data.</text>
</comment>
<protein>
    <submittedName>
        <fullName evidence="9">Extracellular exo-inulinase inuE</fullName>
    </submittedName>
</protein>
<dbReference type="SUPFAM" id="SSF75005">
    <property type="entry name" value="Arabinanase/levansucrase/invertase"/>
    <property type="match status" value="1"/>
</dbReference>
<feature type="signal peptide" evidence="6">
    <location>
        <begin position="1"/>
        <end position="19"/>
    </location>
</feature>
<dbReference type="InterPro" id="IPR023296">
    <property type="entry name" value="Glyco_hydro_beta-prop_sf"/>
</dbReference>
<evidence type="ECO:0000313" key="9">
    <source>
        <dbReference type="EMBL" id="KAJ5397497.1"/>
    </source>
</evidence>
<dbReference type="CDD" id="cd18622">
    <property type="entry name" value="GH32_Inu-like"/>
    <property type="match status" value="1"/>
</dbReference>
<dbReference type="GeneID" id="81369227"/>
<evidence type="ECO:0000313" key="10">
    <source>
        <dbReference type="Proteomes" id="UP001147747"/>
    </source>
</evidence>
<organism evidence="9 10">
    <name type="scientific">Penicillium cosmopolitanum</name>
    <dbReference type="NCBI Taxonomy" id="1131564"/>
    <lineage>
        <taxon>Eukaryota</taxon>
        <taxon>Fungi</taxon>
        <taxon>Dikarya</taxon>
        <taxon>Ascomycota</taxon>
        <taxon>Pezizomycotina</taxon>
        <taxon>Eurotiomycetes</taxon>
        <taxon>Eurotiomycetidae</taxon>
        <taxon>Eurotiales</taxon>
        <taxon>Aspergillaceae</taxon>
        <taxon>Penicillium</taxon>
    </lineage>
</organism>
<dbReference type="GO" id="GO:0004575">
    <property type="term" value="F:sucrose alpha-glucosidase activity"/>
    <property type="evidence" value="ECO:0007669"/>
    <property type="project" value="TreeGrafter"/>
</dbReference>
<dbReference type="Gene3D" id="2.115.10.20">
    <property type="entry name" value="Glycosyl hydrolase domain, family 43"/>
    <property type="match status" value="1"/>
</dbReference>
<sequence length="538" mass="59961">MLVSLKALGLSLLASPTWATSSGYKEPYRPQFHFSPAKNWINDPVGLLHHNGIYHLYYQYNPGGIEWGNMSWGHATSHDLTHWDEQPIALLARGFPENVTEMFFTGSAVADVNNTSGFGVDGKIPLVAVYTSSYQVTQTLPSGKEVKANQQSQSVAYSLDDGVTWTTYDEGNPVIHNPPAPYQQQYENFRDPFLVWHEQTNKWILVTALSELHKLVLWTSDNLKDWKVLSQFGPFNGVGGVWECPNLFPLDLDNDKSKTKWIMAVGLNPGGPPGTVGSGTQYFIGSFDGEKFTPDDESVYPGNKTSNWMDWGPDYYATTSFNGLPSTDHTVIGWMNNWQYGTKIPVYPWHGAMAAPRRLSLKTINQKPTLIQQPNEAWKSIQRQGEHSSSWNTFNQGNKDLGSVGKTLDVELEFSASGASEFGIIVQATSDWKQQTIIGYNFEEKKIFVDRTKSGDVSFDETFASVYHAPLIPNSDGTVRLRILVDWSSIEVFGGEGEATLTAQIFPSRNATFARLFSHGGDTKNVQLGVRKVSSTWN</sequence>